<evidence type="ECO:0000313" key="3">
    <source>
        <dbReference type="Proteomes" id="UP000076794"/>
    </source>
</evidence>
<dbReference type="STRING" id="1300344.I598_2252"/>
<dbReference type="Proteomes" id="UP000076794">
    <property type="component" value="Chromosome"/>
</dbReference>
<evidence type="ECO:0000313" key="2">
    <source>
        <dbReference type="EMBL" id="ANC31792.1"/>
    </source>
</evidence>
<gene>
    <name evidence="2" type="ORF">I598_2252</name>
</gene>
<dbReference type="PATRIC" id="fig|1300344.3.peg.2261"/>
<feature type="domain" description="Elongation factor G-binding protein C-terminal treble-clef zinc-finger" evidence="1">
    <location>
        <begin position="35"/>
        <end position="190"/>
    </location>
</feature>
<name>A0A161HR96_9MICO</name>
<keyword evidence="3" id="KW-1185">Reference proteome</keyword>
<sequence>MLPTHPPAVVLLCAAAHPTAPEHRETLVNPLTEKQIRASFVNASQREAKQATLPDLADVDWDRLDYLGWIDRKAPLAAYVVAEVDGEVVGILLRAADAKSGRGRKGMCAWCEDVVDDADVSLYVARRAGASGKAGNSVGTLVCTDFGCSRNVRRRPLAFEVGSDPERRAAFVQGRIDGLRERSSRFLAEVSSTR</sequence>
<dbReference type="AlphaFoldDB" id="A0A161HR96"/>
<accession>A0A161HR96</accession>
<dbReference type="Pfam" id="PF16571">
    <property type="entry name" value="FBP_C"/>
    <property type="match status" value="1"/>
</dbReference>
<dbReference type="KEGG" id="ido:I598_2252"/>
<protein>
    <submittedName>
        <fullName evidence="2">Fibronectin-binding protein (FBP)</fullName>
    </submittedName>
</protein>
<proteinExistence type="predicted"/>
<reference evidence="2 3" key="1">
    <citation type="submission" date="2016-01" db="EMBL/GenBank/DDBJ databases">
        <title>Complete genome sequence of a soil Actinobacterium, Isoptericola dokdonensis DS-3.</title>
        <authorList>
            <person name="Kwon S.-K."/>
            <person name="Kim J.F."/>
        </authorList>
    </citation>
    <scope>NUCLEOTIDE SEQUENCE [LARGE SCALE GENOMIC DNA]</scope>
    <source>
        <strain evidence="2 3">DS-3</strain>
    </source>
</reference>
<dbReference type="InterPro" id="IPR032330">
    <property type="entry name" value="EF-G-binding_C"/>
</dbReference>
<evidence type="ECO:0000259" key="1">
    <source>
        <dbReference type="Pfam" id="PF16571"/>
    </source>
</evidence>
<dbReference type="EMBL" id="CP014209">
    <property type="protein sequence ID" value="ANC31792.1"/>
    <property type="molecule type" value="Genomic_DNA"/>
</dbReference>
<organism evidence="2 3">
    <name type="scientific">Isoptericola dokdonensis DS-3</name>
    <dbReference type="NCBI Taxonomy" id="1300344"/>
    <lineage>
        <taxon>Bacteria</taxon>
        <taxon>Bacillati</taxon>
        <taxon>Actinomycetota</taxon>
        <taxon>Actinomycetes</taxon>
        <taxon>Micrococcales</taxon>
        <taxon>Promicromonosporaceae</taxon>
        <taxon>Isoptericola</taxon>
    </lineage>
</organism>